<organism evidence="10 11">
    <name type="scientific">Mucilaginibacter yixingensis</name>
    <dbReference type="NCBI Taxonomy" id="1295612"/>
    <lineage>
        <taxon>Bacteria</taxon>
        <taxon>Pseudomonadati</taxon>
        <taxon>Bacteroidota</taxon>
        <taxon>Sphingobacteriia</taxon>
        <taxon>Sphingobacteriales</taxon>
        <taxon>Sphingobacteriaceae</taxon>
        <taxon>Mucilaginibacter</taxon>
    </lineage>
</organism>
<feature type="transmembrane region" description="Helical" evidence="8">
    <location>
        <begin position="273"/>
        <end position="296"/>
    </location>
</feature>
<dbReference type="Proteomes" id="UP000244168">
    <property type="component" value="Unassembled WGS sequence"/>
</dbReference>
<dbReference type="PANTHER" id="PTHR33908:SF11">
    <property type="entry name" value="MEMBRANE PROTEIN"/>
    <property type="match status" value="1"/>
</dbReference>
<protein>
    <submittedName>
        <fullName evidence="10">4-amino-4-deoxy-L-arabinose transferase-like glycosyltransferase</fullName>
    </submittedName>
</protein>
<evidence type="ECO:0000313" key="10">
    <source>
        <dbReference type="EMBL" id="PTQ99813.1"/>
    </source>
</evidence>
<keyword evidence="6 8" id="KW-1133">Transmembrane helix</keyword>
<feature type="domain" description="Glycosyltransferase RgtA/B/C/D-like" evidence="9">
    <location>
        <begin position="64"/>
        <end position="222"/>
    </location>
</feature>
<evidence type="ECO:0000256" key="1">
    <source>
        <dbReference type="ARBA" id="ARBA00004651"/>
    </source>
</evidence>
<feature type="transmembrane region" description="Helical" evidence="8">
    <location>
        <begin position="389"/>
        <end position="407"/>
    </location>
</feature>
<name>A0A2T5JDI8_9SPHI</name>
<evidence type="ECO:0000313" key="11">
    <source>
        <dbReference type="Proteomes" id="UP000244168"/>
    </source>
</evidence>
<dbReference type="EMBL" id="QAOQ01000002">
    <property type="protein sequence ID" value="PTQ99813.1"/>
    <property type="molecule type" value="Genomic_DNA"/>
</dbReference>
<dbReference type="GO" id="GO:0009103">
    <property type="term" value="P:lipopolysaccharide biosynthetic process"/>
    <property type="evidence" value="ECO:0007669"/>
    <property type="project" value="UniProtKB-ARBA"/>
</dbReference>
<dbReference type="OrthoDB" id="9178203at2"/>
<feature type="transmembrane region" description="Helical" evidence="8">
    <location>
        <begin position="361"/>
        <end position="383"/>
    </location>
</feature>
<dbReference type="Pfam" id="PF13231">
    <property type="entry name" value="PMT_2"/>
    <property type="match status" value="1"/>
</dbReference>
<keyword evidence="7 8" id="KW-0472">Membrane</keyword>
<evidence type="ECO:0000256" key="7">
    <source>
        <dbReference type="ARBA" id="ARBA00023136"/>
    </source>
</evidence>
<dbReference type="RefSeq" id="WP_107827725.1">
    <property type="nucleotide sequence ID" value="NZ_CP160205.1"/>
</dbReference>
<feature type="transmembrane region" description="Helical" evidence="8">
    <location>
        <begin position="308"/>
        <end position="326"/>
    </location>
</feature>
<comment type="caution">
    <text evidence="10">The sequence shown here is derived from an EMBL/GenBank/DDBJ whole genome shotgun (WGS) entry which is preliminary data.</text>
</comment>
<feature type="transmembrane region" description="Helical" evidence="8">
    <location>
        <begin position="207"/>
        <end position="226"/>
    </location>
</feature>
<keyword evidence="4 10" id="KW-0808">Transferase</keyword>
<gene>
    <name evidence="10" type="ORF">C8P68_102643</name>
</gene>
<dbReference type="InterPro" id="IPR050297">
    <property type="entry name" value="LipidA_mod_glycosyltrf_83"/>
</dbReference>
<comment type="subcellular location">
    <subcellularLocation>
        <location evidence="1">Cell membrane</location>
        <topology evidence="1">Multi-pass membrane protein</topology>
    </subcellularLocation>
</comment>
<feature type="transmembrane region" description="Helical" evidence="8">
    <location>
        <begin position="166"/>
        <end position="187"/>
    </location>
</feature>
<proteinExistence type="predicted"/>
<evidence type="ECO:0000256" key="6">
    <source>
        <dbReference type="ARBA" id="ARBA00022989"/>
    </source>
</evidence>
<keyword evidence="3" id="KW-0328">Glycosyltransferase</keyword>
<sequence length="556" mass="63772">MNLQSTAYYKWLYIFIALAVAVNFSGLFITIIGPDGTYYAGIAKTMVWRHDFVNLYVQGTDFLDKPHFPFWITALSYELFGIKTWAYKLPGILFMLMGALYTYRFAIKLYQSKEVALWSVLILLTAEHIIISSNDVRAEPYLTGLIIASIYHFYRTTDKTRLGHLLLASMFAAMAIMTKGMFALIPIGGAIGGHLLITRAWPQLFHWRWLLAIILISVMILPEVYCLNVQFDSHPEKVVFGQHAVSGIKWFLWDSQIGRFFNNGPIKGNGDPFFFVHTLLWAFLPWSLLLFACLFWSIKANVKQAQRYQWHCLCGSLLTFLVFSASKFQLPYYLNIVFPLFAIQLAYFLRNLKKEKSLKAVNITQRIVMTLLLVVIMALQYFFKPGPSSWTIFAVLAVLLLIVFRAVRKTSAYGLTRTMLQTVAVAFFVNLYLNLVFYPALLHYQSGSEAAFYINQHNTNNLPVAQTGDNYNFPLEFYLNKPLITIDPNGHDTTTAKPFILYGDHQVIEGLRKQGWKIRQLSTFNQYWISMLKPKFLNAATRSEVVTHSDVVLVTP</sequence>
<reference evidence="10 11" key="1">
    <citation type="submission" date="2018-04" db="EMBL/GenBank/DDBJ databases">
        <title>Genomic Encyclopedia of Archaeal and Bacterial Type Strains, Phase II (KMG-II): from individual species to whole genera.</title>
        <authorList>
            <person name="Goeker M."/>
        </authorList>
    </citation>
    <scope>NUCLEOTIDE SEQUENCE [LARGE SCALE GENOMIC DNA]</scope>
    <source>
        <strain evidence="10 11">DSM 26809</strain>
    </source>
</reference>
<evidence type="ECO:0000259" key="9">
    <source>
        <dbReference type="Pfam" id="PF13231"/>
    </source>
</evidence>
<feature type="transmembrane region" description="Helical" evidence="8">
    <location>
        <begin position="12"/>
        <end position="32"/>
    </location>
</feature>
<feature type="transmembrane region" description="Helical" evidence="8">
    <location>
        <begin position="419"/>
        <end position="441"/>
    </location>
</feature>
<keyword evidence="2" id="KW-1003">Cell membrane</keyword>
<evidence type="ECO:0000256" key="5">
    <source>
        <dbReference type="ARBA" id="ARBA00022692"/>
    </source>
</evidence>
<keyword evidence="5 8" id="KW-0812">Transmembrane</keyword>
<feature type="transmembrane region" description="Helical" evidence="8">
    <location>
        <begin position="332"/>
        <end position="349"/>
    </location>
</feature>
<evidence type="ECO:0000256" key="8">
    <source>
        <dbReference type="SAM" id="Phobius"/>
    </source>
</evidence>
<keyword evidence="11" id="KW-1185">Reference proteome</keyword>
<feature type="transmembrane region" description="Helical" evidence="8">
    <location>
        <begin position="115"/>
        <end position="132"/>
    </location>
</feature>
<evidence type="ECO:0000256" key="3">
    <source>
        <dbReference type="ARBA" id="ARBA00022676"/>
    </source>
</evidence>
<dbReference type="GO" id="GO:0005886">
    <property type="term" value="C:plasma membrane"/>
    <property type="evidence" value="ECO:0007669"/>
    <property type="project" value="UniProtKB-SubCell"/>
</dbReference>
<dbReference type="PANTHER" id="PTHR33908">
    <property type="entry name" value="MANNOSYLTRANSFERASE YKCB-RELATED"/>
    <property type="match status" value="1"/>
</dbReference>
<accession>A0A2T5JDI8</accession>
<feature type="transmembrane region" description="Helical" evidence="8">
    <location>
        <begin position="85"/>
        <end position="103"/>
    </location>
</feature>
<dbReference type="InterPro" id="IPR038731">
    <property type="entry name" value="RgtA/B/C-like"/>
</dbReference>
<evidence type="ECO:0000256" key="2">
    <source>
        <dbReference type="ARBA" id="ARBA00022475"/>
    </source>
</evidence>
<dbReference type="GO" id="GO:0016763">
    <property type="term" value="F:pentosyltransferase activity"/>
    <property type="evidence" value="ECO:0007669"/>
    <property type="project" value="TreeGrafter"/>
</dbReference>
<dbReference type="AlphaFoldDB" id="A0A2T5JDI8"/>
<evidence type="ECO:0000256" key="4">
    <source>
        <dbReference type="ARBA" id="ARBA00022679"/>
    </source>
</evidence>